<reference evidence="2 3" key="1">
    <citation type="submission" date="2016-02" db="EMBL/GenBank/DDBJ databases">
        <title>Band-tailed pigeon sequencing and assembly.</title>
        <authorList>
            <person name="Soares A.E."/>
            <person name="Novak B.J."/>
            <person name="Rice E.S."/>
            <person name="O'Connell B."/>
            <person name="Chang D."/>
            <person name="Weber S."/>
            <person name="Shapiro B."/>
        </authorList>
    </citation>
    <scope>NUCLEOTIDE SEQUENCE [LARGE SCALE GENOMIC DNA]</scope>
    <source>
        <strain evidence="2">BTP2013</strain>
        <tissue evidence="2">Blood</tissue>
    </source>
</reference>
<evidence type="ECO:0000313" key="2">
    <source>
        <dbReference type="EMBL" id="OPJ58857.1"/>
    </source>
</evidence>
<evidence type="ECO:0000313" key="3">
    <source>
        <dbReference type="Proteomes" id="UP000190648"/>
    </source>
</evidence>
<protein>
    <submittedName>
        <fullName evidence="2">Uncharacterized protein</fullName>
    </submittedName>
</protein>
<proteinExistence type="predicted"/>
<dbReference type="EMBL" id="LSYS01009753">
    <property type="protein sequence ID" value="OPJ58857.1"/>
    <property type="molecule type" value="Genomic_DNA"/>
</dbReference>
<organism evidence="2 3">
    <name type="scientific">Patagioenas fasciata monilis</name>
    <dbReference type="NCBI Taxonomy" id="372326"/>
    <lineage>
        <taxon>Eukaryota</taxon>
        <taxon>Metazoa</taxon>
        <taxon>Chordata</taxon>
        <taxon>Craniata</taxon>
        <taxon>Vertebrata</taxon>
        <taxon>Euteleostomi</taxon>
        <taxon>Archelosauria</taxon>
        <taxon>Archosauria</taxon>
        <taxon>Dinosauria</taxon>
        <taxon>Saurischia</taxon>
        <taxon>Theropoda</taxon>
        <taxon>Coelurosauria</taxon>
        <taxon>Aves</taxon>
        <taxon>Neognathae</taxon>
        <taxon>Neoaves</taxon>
        <taxon>Columbimorphae</taxon>
        <taxon>Columbiformes</taxon>
        <taxon>Columbidae</taxon>
        <taxon>Patagioenas</taxon>
    </lineage>
</organism>
<dbReference type="AlphaFoldDB" id="A0A1V4IH46"/>
<comment type="caution">
    <text evidence="2">The sequence shown here is derived from an EMBL/GenBank/DDBJ whole genome shotgun (WGS) entry which is preliminary data.</text>
</comment>
<feature type="compositionally biased region" description="Polar residues" evidence="1">
    <location>
        <begin position="24"/>
        <end position="34"/>
    </location>
</feature>
<name>A0A1V4IH46_PATFA</name>
<feature type="region of interest" description="Disordered" evidence="1">
    <location>
        <begin position="19"/>
        <end position="42"/>
    </location>
</feature>
<keyword evidence="3" id="KW-1185">Reference proteome</keyword>
<evidence type="ECO:0000256" key="1">
    <source>
        <dbReference type="SAM" id="MobiDB-lite"/>
    </source>
</evidence>
<sequence length="103" mass="11652">MFCTRKCRDERFCSDCPDLPLLQSPKTAPSSRTQGRGCPLQHQHQQNRFDVNISILSPTRSCFTVECCINTSPQMNTFTIESHQPQQDPYGVSCMSLVITRVA</sequence>
<accession>A0A1V4IH46</accession>
<dbReference type="Proteomes" id="UP000190648">
    <property type="component" value="Unassembled WGS sequence"/>
</dbReference>
<gene>
    <name evidence="2" type="ORF">AV530_000596</name>
</gene>